<proteinExistence type="predicted"/>
<protein>
    <submittedName>
        <fullName evidence="1">Uncharacterized protein</fullName>
    </submittedName>
</protein>
<dbReference type="EMBL" id="RBKV01000001">
    <property type="protein sequence ID" value="RKR94650.1"/>
    <property type="molecule type" value="Genomic_DNA"/>
</dbReference>
<evidence type="ECO:0000313" key="1">
    <source>
        <dbReference type="EMBL" id="RKR94650.1"/>
    </source>
</evidence>
<name>A0A495K074_WILMA</name>
<gene>
    <name evidence="1" type="ORF">DFJ75_1450</name>
</gene>
<dbReference type="AlphaFoldDB" id="A0A495K074"/>
<accession>A0A495K074</accession>
<evidence type="ECO:0000313" key="2">
    <source>
        <dbReference type="Proteomes" id="UP000274762"/>
    </source>
</evidence>
<reference evidence="1 2" key="1">
    <citation type="submission" date="2018-10" db="EMBL/GenBank/DDBJ databases">
        <title>Sequencing the genomes of 1000 actinobacteria strains.</title>
        <authorList>
            <person name="Klenk H.-P."/>
        </authorList>
    </citation>
    <scope>NUCLEOTIDE SEQUENCE [LARGE SCALE GENOMIC DNA]</scope>
    <source>
        <strain evidence="1 2">DSM 44343</strain>
    </source>
</reference>
<dbReference type="Proteomes" id="UP000274762">
    <property type="component" value="Unassembled WGS sequence"/>
</dbReference>
<sequence>MSDTSDRTDLTRRQFVGDLGLPEQDVELHVSYGADLDGNYVDWSISIVMCRGPVSEVRRLRQRRPRKVMERVRTLGGRLIRQQFNPEGGPPTVTELHIMSGEPAEPDELYDLQLRAVSEQWAKRIGPTPDPHQVAIFGYANVERPSSFHENYPGHINTVVAVENDTVDEAITDRLGHYFPDGAYIAAYFPDREWFGFRDVSRGASSSPTDDVERVRVASTLTIGMIVDSTTTTTDETWQIPDDWQN</sequence>
<comment type="caution">
    <text evidence="1">The sequence shown here is derived from an EMBL/GenBank/DDBJ whole genome shotgun (WGS) entry which is preliminary data.</text>
</comment>
<organism evidence="1 2">
    <name type="scientific">Williamsia marianensis</name>
    <dbReference type="NCBI Taxonomy" id="85044"/>
    <lineage>
        <taxon>Bacteria</taxon>
        <taxon>Bacillati</taxon>
        <taxon>Actinomycetota</taxon>
        <taxon>Actinomycetes</taxon>
        <taxon>Mycobacteriales</taxon>
        <taxon>Nocardiaceae</taxon>
        <taxon>Williamsia</taxon>
    </lineage>
</organism>